<evidence type="ECO:0000313" key="3">
    <source>
        <dbReference type="EMBL" id="MBD8084514.1"/>
    </source>
</evidence>
<dbReference type="NCBIfam" id="TIGR04183">
    <property type="entry name" value="Por_Secre_tail"/>
    <property type="match status" value="1"/>
</dbReference>
<evidence type="ECO:0000259" key="2">
    <source>
        <dbReference type="PROSITE" id="PS50093"/>
    </source>
</evidence>
<dbReference type="InterPro" id="IPR035986">
    <property type="entry name" value="PKD_dom_sf"/>
</dbReference>
<evidence type="ECO:0000256" key="1">
    <source>
        <dbReference type="ARBA" id="ARBA00022729"/>
    </source>
</evidence>
<keyword evidence="4" id="KW-1185">Reference proteome</keyword>
<dbReference type="Pfam" id="PF18911">
    <property type="entry name" value="PKD_4"/>
    <property type="match status" value="1"/>
</dbReference>
<dbReference type="CDD" id="cd00146">
    <property type="entry name" value="PKD"/>
    <property type="match status" value="1"/>
</dbReference>
<dbReference type="InterPro" id="IPR022409">
    <property type="entry name" value="PKD/Chitinase_dom"/>
</dbReference>
<keyword evidence="1" id="KW-0732">Signal</keyword>
<dbReference type="EMBL" id="JACYFS010000010">
    <property type="protein sequence ID" value="MBD8084514.1"/>
    <property type="molecule type" value="Genomic_DNA"/>
</dbReference>
<dbReference type="Proteomes" id="UP000637299">
    <property type="component" value="Unassembled WGS sequence"/>
</dbReference>
<sequence length="1649" mass="176041">MKNTVNQLMQLRRKWLLVWLLLILPFWGFSQNTGITVTWDFQVGCTNVESSDPKERENIETWETIGMGSCVRVCENSTVNYTLNSTTNNISSVTWSAAGGNVNSTSSSPYSANISWGPAGSGAVVITILYSNNTQETKTICIEKIDGPRADFKIAGGGDPRVCQNTPVYFDNLSDAGNGTGIVNYVWDFGDGSPTTSVFEPSHAYASPGTYNVRLLVTNQCNCTNEYSMSVEVMQAVPIEISCVGVVCENTEHTYTANNSCKGEWEVIGGTELSVNGNEIQIRWDQVDPADGFGYIKYRSECGCPAWTIVKVPVIIDRAVISGPTTVCTEKQYKYEMPRWPTTQVQWDVNGPAPAQATYSAQRNEIYLKFDVPGTYTLSNIYNNTLLGCGGKSETLTIVVTEPLTITGGQSEVCTGNSLTFNSNGSGNVTWDVTYNGSVIFTQTTANPFQYPFANAGTYIITAHTPGGCVGEGTVVKALPVPPSPNGSIAGDQLVCAGVPYTYTLSPTNAGFIPVWSVTNGTIQGSNTGSSVTVIFNASATNFTVSVQNRTNSGLGCLSAPINYSVQKVDLSTISVSGPAGQNTFCPSSSATFVANFNGIVPDDFYWTLANSNFGSLLPHPTDPNAIIVSFNEISSGNSVSNLILNVVKCGQPPLPIPYQVTLQELPIISMVAGDICEGNPTISVVVNVPANVNSGTLTFTFPNNSSENATITAGGTQTFTIPNHFVNNTSSVISQSLQLELDAPNGCNYVATASANFNIIPELDITITPAYHYSVCPTNTYGIPLNAQIPSGTPATYQWYHNGVAIPGATVSTYLIDNNSQPNPGGNYYVIVTSGGCQTRSQNIIVSTSCGTLPACSILPDPSLNVTATWTNCNTITATATFVGSPNSYSWVGSPGLQLQSSSSTSATFTVEEAGVHNVALTLNYGSCSTQDNFDIVKNYKPDFNASITCNSNGTYNVTLTDTSLLSQIQSGQIAYSYTMNGGSQQNGQTVTYTGLQPGTSYNFAIKLDGPGSMPDCVYTESITMPTLPDLQFTASSTTVCKGEVITLTIPAANYLLNHIYKWKFAGTSYIANNINTNITFNALNPLGSFVQLEVTTPNGCTYSSTNLPITVNEANLNPQFFTANLDVCESSATQPQIYAFVAGASVLNYQWMNGNTPVGAASSPTFTPTESGSYWVILTDASTGCLDKTSASTPIPVTIRKAPQVSIVGSSQACENNTVTLQGVVADNNLQYEWSQSYNGGANTVVQTGNSATPISLTTGALSVGTYVYSLRVWSANDPSCYGISNFTVTVSSPPSAPVVNVNIIQCLPYQVELTVQNPGSGTYNWSNGAFGSSIVVTKGGLYQVIYTATSGCKSSVQISVPHSVEDLMWIFPTGCYDMCPGDAYIVGPLGTFTNHEWQYFGNMQQGGSPGFVDPYWPQNTGTYNLLLQQGSCSLQSGDMNITPSVNNPWCAPRECKIEVVVKSVKREGNTYLIFGDIFNFGTQSVTVTFSSANGFGNYSPGSMTISGGGSSPMNPLIFTPNSSFPGGVDEMLVTANVEGCKVLVKIIFDDGVYSKTAPAYVQTESKLSFVPNPAKEEVKISYNTGNSQVEAKTLYIYDQSGILKYQQKLQGYKGEAKLDVSQWLQGMYLVSVVTTADPLQGKLLKK</sequence>
<protein>
    <submittedName>
        <fullName evidence="3">PKD domain-containing protein</fullName>
    </submittedName>
</protein>
<name>A0ABR8ZGU1_9FLAO</name>
<gene>
    <name evidence="3" type="ORF">IC610_19065</name>
</gene>
<dbReference type="SMART" id="SM00089">
    <property type="entry name" value="PKD"/>
    <property type="match status" value="3"/>
</dbReference>
<evidence type="ECO:0000313" key="4">
    <source>
        <dbReference type="Proteomes" id="UP000637299"/>
    </source>
</evidence>
<dbReference type="Gene3D" id="2.60.40.10">
    <property type="entry name" value="Immunoglobulins"/>
    <property type="match status" value="3"/>
</dbReference>
<comment type="caution">
    <text evidence="3">The sequence shown here is derived from an EMBL/GenBank/DDBJ whole genome shotgun (WGS) entry which is preliminary data.</text>
</comment>
<dbReference type="RefSeq" id="WP_191738330.1">
    <property type="nucleotide sequence ID" value="NZ_JACYFS010000010.1"/>
</dbReference>
<dbReference type="Pfam" id="PF18962">
    <property type="entry name" value="Por_Secre_tail"/>
    <property type="match status" value="1"/>
</dbReference>
<dbReference type="PROSITE" id="PS50093">
    <property type="entry name" value="PKD"/>
    <property type="match status" value="1"/>
</dbReference>
<reference evidence="3 4" key="1">
    <citation type="submission" date="2020-09" db="EMBL/GenBank/DDBJ databases">
        <title>Genome seq and assembly of Chryseobacterium sp.</title>
        <authorList>
            <person name="Chhetri G."/>
        </authorList>
    </citation>
    <scope>NUCLEOTIDE SEQUENCE [LARGE SCALE GENOMIC DNA]</scope>
    <source>
        <strain evidence="3 4">GCR10</strain>
    </source>
</reference>
<dbReference type="InterPro" id="IPR000601">
    <property type="entry name" value="PKD_dom"/>
</dbReference>
<organism evidence="3 4">
    <name type="scientific">Chryseobacterium caseinilyticum</name>
    <dbReference type="NCBI Taxonomy" id="2771428"/>
    <lineage>
        <taxon>Bacteria</taxon>
        <taxon>Pseudomonadati</taxon>
        <taxon>Bacteroidota</taxon>
        <taxon>Flavobacteriia</taxon>
        <taxon>Flavobacteriales</taxon>
        <taxon>Weeksellaceae</taxon>
        <taxon>Chryseobacterium group</taxon>
        <taxon>Chryseobacterium</taxon>
    </lineage>
</organism>
<dbReference type="SUPFAM" id="SSF49299">
    <property type="entry name" value="PKD domain"/>
    <property type="match status" value="1"/>
</dbReference>
<dbReference type="InterPro" id="IPR013783">
    <property type="entry name" value="Ig-like_fold"/>
</dbReference>
<accession>A0ABR8ZGU1</accession>
<feature type="domain" description="PKD" evidence="2">
    <location>
        <begin position="173"/>
        <end position="233"/>
    </location>
</feature>
<proteinExistence type="predicted"/>
<dbReference type="InterPro" id="IPR026444">
    <property type="entry name" value="Secre_tail"/>
</dbReference>